<keyword evidence="3" id="KW-1185">Reference proteome</keyword>
<evidence type="ECO:0000313" key="2">
    <source>
        <dbReference type="EMBL" id="ATB47227.1"/>
    </source>
</evidence>
<dbReference type="InterPro" id="IPR028904">
    <property type="entry name" value="Tox-REase-5_dom"/>
</dbReference>
<name>A0A250JUQ9_9BACT</name>
<gene>
    <name evidence="2" type="ORF">MYMAC_002835</name>
</gene>
<reference evidence="2 3" key="1">
    <citation type="submission" date="2017-06" db="EMBL/GenBank/DDBJ databases">
        <title>Sequencing and comparative analysis of myxobacterial genomes.</title>
        <authorList>
            <person name="Rupp O."/>
            <person name="Goesmann A."/>
            <person name="Sogaard-Andersen L."/>
        </authorList>
    </citation>
    <scope>NUCLEOTIDE SEQUENCE [LARGE SCALE GENOMIC DNA]</scope>
    <source>
        <strain evidence="2 3">DSM 14697</strain>
    </source>
</reference>
<accession>A0A250JUQ9</accession>
<sequence length="448" mass="48081">MVLLGGARGKGDGFGILLRSAGLEARDARLIPGSSLSPAQAARLLGALWRRDVTLGQFPARLAVGFMLREVLARGEVSRAELERRVARFRHVAVLRPDGYLAWVRSGRTQQRVAPVEWRNGAFRAHGFELGRFYDGRTGVFRLLNDDLREESGFPLADVHDDADVLSRTLDGAEEAFVGLALAVGRFFSTSPADNVRALRELPAAVVALLESSPEYLARFRYMTRGEQVQAVSRLATNLIATWGTVSAATRTLEGTALASAEVPVLALSVQGTAAVRIVAAPVGRAAAVLSGGPGAAIILQRAGATANEGAPSKGPGQWGSAREVLNPRARRYQEQITGHKADEAYWVGGVGKDSGGVKFDGFENGVLLEAKGPGYAKFFEGLEPKAWFRNSGAKGLVDQAVRQSRKVRSMGIPVRWHVAEKAAADAFRELFKNARVEGIEVVHTPAL</sequence>
<feature type="domain" description="Tox-REase-5" evidence="1">
    <location>
        <begin position="331"/>
        <end position="421"/>
    </location>
</feature>
<proteinExistence type="predicted"/>
<protein>
    <recommendedName>
        <fullName evidence="1">Tox-REase-5 domain-containing protein</fullName>
    </recommendedName>
</protein>
<evidence type="ECO:0000313" key="3">
    <source>
        <dbReference type="Proteomes" id="UP000217343"/>
    </source>
</evidence>
<evidence type="ECO:0000259" key="1">
    <source>
        <dbReference type="Pfam" id="PF15648"/>
    </source>
</evidence>
<dbReference type="AlphaFoldDB" id="A0A250JUQ9"/>
<dbReference type="KEGG" id="mmas:MYMAC_002835"/>
<organism evidence="2 3">
    <name type="scientific">Corallococcus macrosporus DSM 14697</name>
    <dbReference type="NCBI Taxonomy" id="1189310"/>
    <lineage>
        <taxon>Bacteria</taxon>
        <taxon>Pseudomonadati</taxon>
        <taxon>Myxococcota</taxon>
        <taxon>Myxococcia</taxon>
        <taxon>Myxococcales</taxon>
        <taxon>Cystobacterineae</taxon>
        <taxon>Myxococcaceae</taxon>
        <taxon>Corallococcus</taxon>
    </lineage>
</organism>
<dbReference type="Pfam" id="PF15648">
    <property type="entry name" value="Tox-REase-5"/>
    <property type="match status" value="1"/>
</dbReference>
<dbReference type="Proteomes" id="UP000217343">
    <property type="component" value="Chromosome"/>
</dbReference>
<dbReference type="EMBL" id="CP022203">
    <property type="protein sequence ID" value="ATB47227.1"/>
    <property type="molecule type" value="Genomic_DNA"/>
</dbReference>